<evidence type="ECO:0000256" key="1">
    <source>
        <dbReference type="SAM" id="Phobius"/>
    </source>
</evidence>
<gene>
    <name evidence="2" type="ordered locus">AXY_23340</name>
</gene>
<protein>
    <recommendedName>
        <fullName evidence="4">DUF2334 domain-containing protein</fullName>
    </recommendedName>
</protein>
<keyword evidence="1" id="KW-0472">Membrane</keyword>
<evidence type="ECO:0000313" key="3">
    <source>
        <dbReference type="Proteomes" id="UP000006294"/>
    </source>
</evidence>
<dbReference type="GO" id="GO:0005975">
    <property type="term" value="P:carbohydrate metabolic process"/>
    <property type="evidence" value="ECO:0007669"/>
    <property type="project" value="InterPro"/>
</dbReference>
<dbReference type="AlphaFoldDB" id="K0J5W3"/>
<accession>K0J5W3</accession>
<dbReference type="CDD" id="cd10923">
    <property type="entry name" value="CE4_COG5298"/>
    <property type="match status" value="1"/>
</dbReference>
<evidence type="ECO:0000313" key="2">
    <source>
        <dbReference type="EMBL" id="BAM48466.1"/>
    </source>
</evidence>
<dbReference type="InterPro" id="IPR011330">
    <property type="entry name" value="Glyco_hydro/deAcase_b/a-brl"/>
</dbReference>
<keyword evidence="1" id="KW-0812">Transmembrane</keyword>
<dbReference type="PATRIC" id="fig|698758.3.peg.2341"/>
<dbReference type="Gene3D" id="3.20.20.370">
    <property type="entry name" value="Glycoside hydrolase/deacetylase"/>
    <property type="match status" value="1"/>
</dbReference>
<dbReference type="STRING" id="698758.AXY_23340"/>
<dbReference type="KEGG" id="axl:AXY_23340"/>
<name>K0J5W3_AMPXN</name>
<dbReference type="eggNOG" id="COG5298">
    <property type="taxonomic scope" value="Bacteria"/>
</dbReference>
<organism evidence="2 3">
    <name type="scientific">Amphibacillus xylanus (strain ATCC 51415 / DSM 6626 / JCM 7361 / LMG 17667 / NBRC 15112 / Ep01)</name>
    <dbReference type="NCBI Taxonomy" id="698758"/>
    <lineage>
        <taxon>Bacteria</taxon>
        <taxon>Bacillati</taxon>
        <taxon>Bacillota</taxon>
        <taxon>Bacilli</taxon>
        <taxon>Bacillales</taxon>
        <taxon>Bacillaceae</taxon>
        <taxon>Amphibacillus</taxon>
    </lineage>
</organism>
<dbReference type="Proteomes" id="UP000006294">
    <property type="component" value="Chromosome"/>
</dbReference>
<feature type="transmembrane region" description="Helical" evidence="1">
    <location>
        <begin position="544"/>
        <end position="568"/>
    </location>
</feature>
<keyword evidence="1" id="KW-1133">Transmembrane helix</keyword>
<keyword evidence="3" id="KW-1185">Reference proteome</keyword>
<evidence type="ECO:0008006" key="4">
    <source>
        <dbReference type="Google" id="ProtNLM"/>
    </source>
</evidence>
<proteinExistence type="predicted"/>
<sequence length="576" mass="66483">MRLLKYLKIMHLAVWIMLFIIISNDTIRAEELEGEPKVLVIYTTKDGELGPDQRYLDLLIGHFTSDIRFVSSDDVRKSDLQSVTHLFYFGQLSTYLPTTFLPALDGFDGTFVAIGYNTEKLGQRFNFIDTRHEINIDQISIIGTNKILDISESSIVEVEPDQGSEILMSGLMKSENINYPVMVRHERNYYYAFDYIDSRQSTLFAELLHDVFQVDHEHAYTGYIRLEDVHPLVDPEPLKEIASILKEKNIPYMVAVIPIYTNPITDRRYTFADSPKLLKVLRQIQRDGGSIVLHGYTHQFRASETGEGFEFWDVENNSPIYAPAEREITLKTEQDFPSQKAYDIYIDDLQAFEKSYTEAKINDGIDELTKYGLYPLAFEAPHYTMSQHGYQILADYFSTYVGQAQLSDQDWEIMDTAPYITSPSFFHNMQLLPETMGYVQPDLEEPIQRMIDQTERLGLVRDGMFAAFYHPYLGAEGFRELLSELEKLPNMSWINLKELDVWVKGENVSIYTRDGVIISEYGRYKVLLSSFEAIVYYIGEFVHYLAWIIAGLSSIAVITFIICAFYLVNRNKLLEG</sequence>
<dbReference type="RefSeq" id="WP_015011045.1">
    <property type="nucleotide sequence ID" value="NC_018704.1"/>
</dbReference>
<dbReference type="SUPFAM" id="SSF88713">
    <property type="entry name" value="Glycoside hydrolase/deacetylase"/>
    <property type="match status" value="1"/>
</dbReference>
<dbReference type="EMBL" id="AP012050">
    <property type="protein sequence ID" value="BAM48466.1"/>
    <property type="molecule type" value="Genomic_DNA"/>
</dbReference>
<reference evidence="2 3" key="1">
    <citation type="submission" date="2011-01" db="EMBL/GenBank/DDBJ databases">
        <title>Whole genome sequence of Amphibacillus xylinus NBRC 15112.</title>
        <authorList>
            <person name="Nakazawa H."/>
            <person name="Katano Y."/>
            <person name="Nakamura S."/>
            <person name="Sasagawa M."/>
            <person name="Fukada J."/>
            <person name="Arai T."/>
            <person name="Sasakura N."/>
            <person name="Mochizuki D."/>
            <person name="Hosoyama A."/>
            <person name="Harada K."/>
            <person name="Horikawa H."/>
            <person name="Kato Y."/>
            <person name="Harada T."/>
            <person name="Sasaki K."/>
            <person name="Sekiguchi M."/>
            <person name="Hodoyama M."/>
            <person name="Nishiko R."/>
            <person name="Narita H."/>
            <person name="Hanamaki A."/>
            <person name="Hata C."/>
            <person name="Konno Y."/>
            <person name="Niimura Y."/>
            <person name="Yamazaki S."/>
            <person name="Fujita N."/>
        </authorList>
    </citation>
    <scope>NUCLEOTIDE SEQUENCE [LARGE SCALE GENOMIC DNA]</scope>
    <source>
        <strain evidence="3">ATCC 51415 / DSM 6626 / JCM 7361 / LMG 17667 / NBRC 15112 / Ep01</strain>
    </source>
</reference>
<dbReference type="InterPro" id="IPR018763">
    <property type="entry name" value="DUF2334"/>
</dbReference>
<dbReference type="OrthoDB" id="2339428at2"/>
<dbReference type="Pfam" id="PF10096">
    <property type="entry name" value="DUF2334"/>
    <property type="match status" value="1"/>
</dbReference>
<dbReference type="HOGENOM" id="CLU_036689_0_0_9"/>